<gene>
    <name evidence="2" type="ORF">C8D88_110102</name>
</gene>
<feature type="transmembrane region" description="Helical" evidence="1">
    <location>
        <begin position="6"/>
        <end position="38"/>
    </location>
</feature>
<keyword evidence="1" id="KW-0812">Transmembrane</keyword>
<dbReference type="RefSeq" id="WP_170155148.1">
    <property type="nucleotide sequence ID" value="NZ_QGHB01000010.1"/>
</dbReference>
<dbReference type="EMBL" id="QGHB01000010">
    <property type="protein sequence ID" value="PWK83646.1"/>
    <property type="molecule type" value="Genomic_DNA"/>
</dbReference>
<protein>
    <submittedName>
        <fullName evidence="2">Uncharacterized protein</fullName>
    </submittedName>
</protein>
<organism evidence="2 3">
    <name type="scientific">Lentzea atacamensis</name>
    <dbReference type="NCBI Taxonomy" id="531938"/>
    <lineage>
        <taxon>Bacteria</taxon>
        <taxon>Bacillati</taxon>
        <taxon>Actinomycetota</taxon>
        <taxon>Actinomycetes</taxon>
        <taxon>Pseudonocardiales</taxon>
        <taxon>Pseudonocardiaceae</taxon>
        <taxon>Lentzea</taxon>
    </lineage>
</organism>
<accession>A0A316HQV8</accession>
<dbReference type="AlphaFoldDB" id="A0A316HQV8"/>
<evidence type="ECO:0000256" key="1">
    <source>
        <dbReference type="SAM" id="Phobius"/>
    </source>
</evidence>
<evidence type="ECO:0000313" key="2">
    <source>
        <dbReference type="EMBL" id="PWK83646.1"/>
    </source>
</evidence>
<keyword evidence="1" id="KW-1133">Transmembrane helix</keyword>
<dbReference type="Proteomes" id="UP000246005">
    <property type="component" value="Unassembled WGS sequence"/>
</dbReference>
<proteinExistence type="predicted"/>
<sequence length="43" mass="4015">MGLSAIVAGVVIGVTGSAATATGFGVATAVVGLSGVVLTVRKR</sequence>
<evidence type="ECO:0000313" key="3">
    <source>
        <dbReference type="Proteomes" id="UP000246005"/>
    </source>
</evidence>
<keyword evidence="1" id="KW-0472">Membrane</keyword>
<reference evidence="2 3" key="1">
    <citation type="submission" date="2018-05" db="EMBL/GenBank/DDBJ databases">
        <title>Genomic Encyclopedia of Type Strains, Phase IV (KMG-IV): sequencing the most valuable type-strain genomes for metagenomic binning, comparative biology and taxonomic classification.</title>
        <authorList>
            <person name="Goeker M."/>
        </authorList>
    </citation>
    <scope>NUCLEOTIDE SEQUENCE [LARGE SCALE GENOMIC DNA]</scope>
    <source>
        <strain evidence="2 3">DSM 45480</strain>
    </source>
</reference>
<name>A0A316HQV8_9PSEU</name>
<comment type="caution">
    <text evidence="2">The sequence shown here is derived from an EMBL/GenBank/DDBJ whole genome shotgun (WGS) entry which is preliminary data.</text>
</comment>